<dbReference type="EMBL" id="NFIJ01000009">
    <property type="protein sequence ID" value="OUO05072.1"/>
    <property type="molecule type" value="Genomic_DNA"/>
</dbReference>
<dbReference type="Gene3D" id="3.40.50.2000">
    <property type="entry name" value="Glycogen Phosphorylase B"/>
    <property type="match status" value="1"/>
</dbReference>
<accession>A0A9Q5X7Y2</accession>
<dbReference type="AlphaFoldDB" id="A0A9Q5X7Y2"/>
<dbReference type="Proteomes" id="UP000195975">
    <property type="component" value="Unassembled WGS sequence"/>
</dbReference>
<proteinExistence type="predicted"/>
<dbReference type="InterPro" id="IPR050194">
    <property type="entry name" value="Glycosyltransferase_grp1"/>
</dbReference>
<reference evidence="2" key="1">
    <citation type="submission" date="2017-04" db="EMBL/GenBank/DDBJ databases">
        <title>Function of individual gut microbiota members based on whole genome sequencing of pure cultures obtained from chicken caecum.</title>
        <authorList>
            <person name="Medvecky M."/>
            <person name="Cejkova D."/>
            <person name="Polansky O."/>
            <person name="Karasova D."/>
            <person name="Kubasova T."/>
            <person name="Cizek A."/>
            <person name="Rychlik I."/>
        </authorList>
    </citation>
    <scope>NUCLEOTIDE SEQUENCE [LARGE SCALE GENOMIC DNA]</scope>
    <source>
        <strain evidence="2">An42</strain>
    </source>
</reference>
<sequence length="401" mass="46659">MKNRDFIITSLQPWDIEIGSTIKNTALEISKNNRVLYINTPMDYSTRLRGNKNKAWTRRMDVIKKQASPIRQINEHMWIVDCPFCVLPVGGLPTTCLFDWINRINNRKIADYIRQITAQLNFNNYIHLIDTDIYRSQYLKEYLTPSLSIYYCRDFVIGESYWKKNGVRLEPLLAAKSDIVLANSTHFAERFRQYNRHTFSIETGVNLALYDGRKKWLIPEDIKPIPHPIIGYVGTVNSTRLDSDLLLQIAEERPVYSFVFTGPEDEVFSQHPIHRLPNVYFLGKKPVETLPAYINSYDVCINPQMVNDITNGNYPLKIDEYLAMGKPIVATSTHTMRDIFAAHTYLPANKDEYLQALDKALKEINDPIKKEERICFAETHSWGHSVQKIYNIIEQFQKKTL</sequence>
<dbReference type="Pfam" id="PF13692">
    <property type="entry name" value="Glyco_trans_1_4"/>
    <property type="match status" value="1"/>
</dbReference>
<comment type="caution">
    <text evidence="1">The sequence shown here is derived from an EMBL/GenBank/DDBJ whole genome shotgun (WGS) entry which is preliminary data.</text>
</comment>
<organism evidence="1 2">
    <name type="scientific">Parabacteroides johnsonii</name>
    <dbReference type="NCBI Taxonomy" id="387661"/>
    <lineage>
        <taxon>Bacteria</taxon>
        <taxon>Pseudomonadati</taxon>
        <taxon>Bacteroidota</taxon>
        <taxon>Bacteroidia</taxon>
        <taxon>Bacteroidales</taxon>
        <taxon>Tannerellaceae</taxon>
        <taxon>Parabacteroides</taxon>
    </lineage>
</organism>
<name>A0A9Q5X7Y2_9BACT</name>
<evidence type="ECO:0008006" key="3">
    <source>
        <dbReference type="Google" id="ProtNLM"/>
    </source>
</evidence>
<dbReference type="SUPFAM" id="SSF53756">
    <property type="entry name" value="UDP-Glycosyltransferase/glycogen phosphorylase"/>
    <property type="match status" value="1"/>
</dbReference>
<protein>
    <recommendedName>
        <fullName evidence="3">Glycosyl transferase family 1</fullName>
    </recommendedName>
</protein>
<dbReference type="GO" id="GO:0016757">
    <property type="term" value="F:glycosyltransferase activity"/>
    <property type="evidence" value="ECO:0007669"/>
    <property type="project" value="TreeGrafter"/>
</dbReference>
<dbReference type="PANTHER" id="PTHR45947">
    <property type="entry name" value="SULFOQUINOVOSYL TRANSFERASE SQD2"/>
    <property type="match status" value="1"/>
</dbReference>
<gene>
    <name evidence="1" type="ORF">B5F96_10125</name>
</gene>
<dbReference type="RefSeq" id="WP_021862561.1">
    <property type="nucleotide sequence ID" value="NZ_CAJLBM010000004.1"/>
</dbReference>
<evidence type="ECO:0000313" key="2">
    <source>
        <dbReference type="Proteomes" id="UP000195975"/>
    </source>
</evidence>
<dbReference type="PANTHER" id="PTHR45947:SF3">
    <property type="entry name" value="SULFOQUINOVOSYL TRANSFERASE SQD2"/>
    <property type="match status" value="1"/>
</dbReference>
<evidence type="ECO:0000313" key="1">
    <source>
        <dbReference type="EMBL" id="OUO05072.1"/>
    </source>
</evidence>